<dbReference type="GeneID" id="78335385"/>
<sequence>MGRWLSLLLTGLFLLTGCGLSWGKLPFQQEKPRFAVVDWDRLVEQHPKYKEWQRQKEQLETAKWLRDRQKENGQQQLALLGQMKKVREAGKGQFQSAQWSAKVAEKRAQEQDLLRKKRAALEEEAESRVKADRDAVEEKYRIPLFNLRLKLGSVKMNDTAQKALLQEQQELLDKRQKDRAEVEAEKEQWLQQQLAADVAASQARLQAFSKELAGQVVQEQTGLSLTGKKPRNQEGQPELDKLIQSMDKQIQQQEDKEKQMREEIDSDILSAIKKVNLSRKYTLIFRNPRANISADDITDEVNTVVQQIVY</sequence>
<name>A0A1H2Y2F5_ACIFE</name>
<dbReference type="OMA" id="RFAVVDW"/>
<keyword evidence="1" id="KW-0175">Coiled coil</keyword>
<dbReference type="Gene3D" id="3.30.910.20">
    <property type="entry name" value="Skp domain"/>
    <property type="match status" value="1"/>
</dbReference>
<evidence type="ECO:0000256" key="1">
    <source>
        <dbReference type="SAM" id="Coils"/>
    </source>
</evidence>
<evidence type="ECO:0000313" key="2">
    <source>
        <dbReference type="EMBL" id="SDW99316.1"/>
    </source>
</evidence>
<dbReference type="SUPFAM" id="SSF111384">
    <property type="entry name" value="OmpH-like"/>
    <property type="match status" value="1"/>
</dbReference>
<dbReference type="RefSeq" id="WP_012939034.1">
    <property type="nucleotide sequence ID" value="NZ_FNOP01000010.1"/>
</dbReference>
<proteinExistence type="predicted"/>
<dbReference type="PROSITE" id="PS51257">
    <property type="entry name" value="PROKAR_LIPOPROTEIN"/>
    <property type="match status" value="1"/>
</dbReference>
<comment type="caution">
    <text evidence="2">The sequence shown here is derived from an EMBL/GenBank/DDBJ whole genome shotgun (WGS) entry which is preliminary data.</text>
</comment>
<dbReference type="Proteomes" id="UP000182379">
    <property type="component" value="Unassembled WGS sequence"/>
</dbReference>
<evidence type="ECO:0000313" key="3">
    <source>
        <dbReference type="Proteomes" id="UP000182379"/>
    </source>
</evidence>
<dbReference type="EMBL" id="FNOP01000010">
    <property type="protein sequence ID" value="SDW99316.1"/>
    <property type="molecule type" value="Genomic_DNA"/>
</dbReference>
<dbReference type="InterPro" id="IPR024930">
    <property type="entry name" value="Skp_dom_sf"/>
</dbReference>
<feature type="coiled-coil region" evidence="1">
    <location>
        <begin position="165"/>
        <end position="192"/>
    </location>
</feature>
<accession>A0A1H2Y2F5</accession>
<protein>
    <submittedName>
        <fullName evidence="2">Periplasmic chaperone for outer membrane proteins Skp</fullName>
    </submittedName>
</protein>
<organism evidence="2 3">
    <name type="scientific">Acidaminococcus fermentans</name>
    <dbReference type="NCBI Taxonomy" id="905"/>
    <lineage>
        <taxon>Bacteria</taxon>
        <taxon>Bacillati</taxon>
        <taxon>Bacillota</taxon>
        <taxon>Negativicutes</taxon>
        <taxon>Acidaminococcales</taxon>
        <taxon>Acidaminococcaceae</taxon>
        <taxon>Acidaminococcus</taxon>
    </lineage>
</organism>
<dbReference type="AlphaFoldDB" id="A0A1H2Y2F5"/>
<reference evidence="2 3" key="1">
    <citation type="submission" date="2016-10" db="EMBL/GenBank/DDBJ databases">
        <authorList>
            <person name="Varghese N."/>
            <person name="Submissions S."/>
        </authorList>
    </citation>
    <scope>NUCLEOTIDE SEQUENCE [LARGE SCALE GENOMIC DNA]</scope>
    <source>
        <strain evidence="2 3">WCC6</strain>
    </source>
</reference>
<gene>
    <name evidence="2" type="ORF">SAMN05216495_11030</name>
</gene>